<keyword evidence="4 6" id="KW-0866">Nonsense-mediated mRNA decay</keyword>
<dbReference type="SMART" id="SM00670">
    <property type="entry name" value="PINc"/>
    <property type="match status" value="1"/>
</dbReference>
<reference evidence="10" key="1">
    <citation type="submission" date="2025-08" db="UniProtKB">
        <authorList>
            <consortium name="Ensembl"/>
        </authorList>
    </citation>
    <scope>IDENTIFICATION</scope>
</reference>
<dbReference type="GO" id="GO:0005697">
    <property type="term" value="C:telomerase holoenzyme complex"/>
    <property type="evidence" value="ECO:0007669"/>
    <property type="project" value="TreeGrafter"/>
</dbReference>
<dbReference type="Pfam" id="PF10373">
    <property type="entry name" value="EST1_DNA_bind"/>
    <property type="match status" value="1"/>
</dbReference>
<feature type="compositionally biased region" description="Basic and acidic residues" evidence="8">
    <location>
        <begin position="533"/>
        <end position="542"/>
    </location>
</feature>
<evidence type="ECO:0000259" key="9">
    <source>
        <dbReference type="SMART" id="SM00670"/>
    </source>
</evidence>
<evidence type="ECO:0000256" key="8">
    <source>
        <dbReference type="SAM" id="MobiDB-lite"/>
    </source>
</evidence>
<sequence length="1104" mass="124561">MSGPGQDSEPEAKVLLIKRLYRAVVESVHKLDVIIGSKTSYREVFKPENISLRNKLRELCVKLMFLHPVDYGRKAEELLWRKVYYEVIQVIKTNKKHIHSRSALECAYRTHLIAGVGFYQHLLLYIQSHYQLEMQDCIDWTHVTDPLIGRKKTLSATPKEMEWAQMACHRCLVYLGDLARYQNELAGVEAEQLAERFYHQALSPSPFTELGTGTFYNVEATYYYLRCIQSDTPFEGAYGNLKRLFDKAAKMYHQVKKQEMKKLSPSRQRSKDIKHLLVSFMYLQSLLQPKNCLMETELTSLCQSVLEDFNLVLFYLPPQTHGGAPHSPTEEEEEQQHADSSCPVLPDALIFKMVVTCLMVVHSLKRGGSKQYSASIAFTLALFSHLVNHVNIRLQAELEETESQVPPLNADATAPPKDQPDVKPLQNGSLEQGDEEEEKDEDGSEQGSTNKHSSVEEQHKLEEEKQRQKKKYTRLSRLRRRRCAHKEAQGQDESDLSEGFESEEDQDVDDERRGTSDSAGSTTKGTPDNPLPIRKETKRDNVGEDGSWESGSEEEEEGGTAFDVETDSDMNSQESRSDLEDIEDTENSNNLEGQVQEQQDEEEDQDQPKEEGGRDDGNRDDDVPLTTNGPHTPSDSSISSNLQAMSSQLFQAKRCFRLAPTFSNMLLRPQATSSSSIPTPTDSSAPPSQETPPPGNSPCNMNPGTANGTNENDSEGSQNSSHSVRIEKTLLEKLEIVTNQGLIQVVKVFVDWLRANTDIILMCAQSSQSLWNRLSLLLNLLPDGSRMLEAELCLNAEVTELLSECEQPGLVQSLLLPEDLALRHLPALSATHRRLDFTRRNPSLNSLQECVVRVCCIRSFGHFLTNLQGNVLHFNPEAGIFTSVSQSNEDNLVQQAKAQFRMAEEEARRNRLMRDMAQLRLQLEVSQLEGSLQQPKAQSSMSPYLVPDAAALCQHLNLIRHLASSGCFIIIIPRTVIDGLDRLKRENAGARDGIRFLESEFRKGNRYIRCQKESGRSFERDKVKRQDIEAWHLYKMVDSCRQLTVSQSNGDEDTAGMVTILIGHQVEELCSQSTAMKSAIQAAGSAGMELKNIVEFYRQWKEIG</sequence>
<feature type="compositionally biased region" description="Basic residues" evidence="8">
    <location>
        <begin position="467"/>
        <end position="484"/>
    </location>
</feature>
<dbReference type="GO" id="GO:0070034">
    <property type="term" value="F:telomerase RNA binding"/>
    <property type="evidence" value="ECO:0007669"/>
    <property type="project" value="TreeGrafter"/>
</dbReference>
<name>A0A3Q4BPA8_MOLML</name>
<dbReference type="Gene3D" id="3.40.50.1010">
    <property type="entry name" value="5'-nuclease"/>
    <property type="match status" value="1"/>
</dbReference>
<keyword evidence="11" id="KW-1185">Reference proteome</keyword>
<dbReference type="GO" id="GO:0042162">
    <property type="term" value="F:telomeric DNA binding"/>
    <property type="evidence" value="ECO:0007669"/>
    <property type="project" value="TreeGrafter"/>
</dbReference>
<dbReference type="PANTHER" id="PTHR15696">
    <property type="entry name" value="SMG-7 SUPPRESSOR WITH MORPHOLOGICAL EFFECT ON GENITALIA PROTEIN 7"/>
    <property type="match status" value="1"/>
</dbReference>
<dbReference type="FunFam" id="3.40.50.1010:FF:000017">
    <property type="entry name" value="protein SMG5 isoform X2"/>
    <property type="match status" value="1"/>
</dbReference>
<dbReference type="InterPro" id="IPR011990">
    <property type="entry name" value="TPR-like_helical_dom_sf"/>
</dbReference>
<dbReference type="CDD" id="cd09884">
    <property type="entry name" value="PIN_Smg5-like"/>
    <property type="match status" value="1"/>
</dbReference>
<feature type="compositionally biased region" description="Acidic residues" evidence="8">
    <location>
        <begin position="432"/>
        <end position="444"/>
    </location>
</feature>
<feature type="compositionally biased region" description="Low complexity" evidence="8">
    <location>
        <begin position="669"/>
        <end position="688"/>
    </location>
</feature>
<dbReference type="Proteomes" id="UP000261620">
    <property type="component" value="Unplaced"/>
</dbReference>
<dbReference type="Pfam" id="PF13638">
    <property type="entry name" value="PIN_4"/>
    <property type="match status" value="1"/>
</dbReference>
<comment type="function">
    <text evidence="6">Plays a role in nonsense-mediated mRNA decay.</text>
</comment>
<dbReference type="GO" id="GO:0000184">
    <property type="term" value="P:nuclear-transcribed mRNA catabolic process, nonsense-mediated decay"/>
    <property type="evidence" value="ECO:0007669"/>
    <property type="project" value="UniProtKB-KW"/>
</dbReference>
<evidence type="ECO:0000256" key="2">
    <source>
        <dbReference type="ARBA" id="ARBA00004496"/>
    </source>
</evidence>
<dbReference type="InterPro" id="IPR019458">
    <property type="entry name" value="Est1-like_N"/>
</dbReference>
<evidence type="ECO:0000256" key="5">
    <source>
        <dbReference type="ARBA" id="ARBA00023242"/>
    </source>
</evidence>
<feature type="compositionally biased region" description="Basic and acidic residues" evidence="8">
    <location>
        <begin position="606"/>
        <end position="622"/>
    </location>
</feature>
<feature type="region of interest" description="Disordered" evidence="8">
    <location>
        <begin position="401"/>
        <end position="640"/>
    </location>
</feature>
<evidence type="ECO:0000256" key="3">
    <source>
        <dbReference type="ARBA" id="ARBA00022490"/>
    </source>
</evidence>
<evidence type="ECO:0000256" key="6">
    <source>
        <dbReference type="RuleBase" id="RU369098"/>
    </source>
</evidence>
<dbReference type="Ensembl" id="ENSMMOT00000022998.1">
    <property type="protein sequence ID" value="ENSMMOP00000022627.1"/>
    <property type="gene ID" value="ENSMMOG00000017199.1"/>
</dbReference>
<dbReference type="OMA" id="CLMSISR"/>
<organism evidence="10 11">
    <name type="scientific">Mola mola</name>
    <name type="common">Ocean sunfish</name>
    <name type="synonym">Tetraodon mola</name>
    <dbReference type="NCBI Taxonomy" id="94237"/>
    <lineage>
        <taxon>Eukaryota</taxon>
        <taxon>Metazoa</taxon>
        <taxon>Chordata</taxon>
        <taxon>Craniata</taxon>
        <taxon>Vertebrata</taxon>
        <taxon>Euteleostomi</taxon>
        <taxon>Actinopterygii</taxon>
        <taxon>Neopterygii</taxon>
        <taxon>Teleostei</taxon>
        <taxon>Neoteleostei</taxon>
        <taxon>Acanthomorphata</taxon>
        <taxon>Eupercaria</taxon>
        <taxon>Tetraodontiformes</taxon>
        <taxon>Molidae</taxon>
        <taxon>Mola</taxon>
    </lineage>
</organism>
<evidence type="ECO:0000256" key="4">
    <source>
        <dbReference type="ARBA" id="ARBA00023161"/>
    </source>
</evidence>
<comment type="subcellular location">
    <subcellularLocation>
        <location evidence="2">Cytoplasm</location>
    </subcellularLocation>
    <subcellularLocation>
        <location evidence="1 6">Nucleus</location>
    </subcellularLocation>
</comment>
<evidence type="ECO:0000313" key="10">
    <source>
        <dbReference type="Ensembl" id="ENSMMOP00000022627.1"/>
    </source>
</evidence>
<feature type="compositionally biased region" description="Basic and acidic residues" evidence="8">
    <location>
        <begin position="453"/>
        <end position="466"/>
    </location>
</feature>
<dbReference type="AlphaFoldDB" id="A0A3Q4BPA8"/>
<feature type="compositionally biased region" description="Polar residues" evidence="8">
    <location>
        <begin position="625"/>
        <end position="640"/>
    </location>
</feature>
<dbReference type="InterPro" id="IPR018834">
    <property type="entry name" value="DNA/RNA-bd_Est1-type"/>
</dbReference>
<dbReference type="Gene3D" id="1.25.40.10">
    <property type="entry name" value="Tetratricopeptide repeat domain"/>
    <property type="match status" value="1"/>
</dbReference>
<keyword evidence="7" id="KW-0175">Coiled coil</keyword>
<dbReference type="Pfam" id="PF10374">
    <property type="entry name" value="EST1"/>
    <property type="match status" value="1"/>
</dbReference>
<proteinExistence type="predicted"/>
<dbReference type="STRING" id="94237.ENSMMOP00000022627"/>
<dbReference type="InterPro" id="IPR002716">
    <property type="entry name" value="PIN_dom"/>
</dbReference>
<evidence type="ECO:0000313" key="11">
    <source>
        <dbReference type="Proteomes" id="UP000261620"/>
    </source>
</evidence>
<evidence type="ECO:0000256" key="1">
    <source>
        <dbReference type="ARBA" id="ARBA00004123"/>
    </source>
</evidence>
<feature type="coiled-coil region" evidence="7">
    <location>
        <begin position="902"/>
        <end position="929"/>
    </location>
</feature>
<dbReference type="InterPro" id="IPR045153">
    <property type="entry name" value="Est1/Ebs1-like"/>
</dbReference>
<feature type="compositionally biased region" description="Polar residues" evidence="8">
    <location>
        <begin position="516"/>
        <end position="526"/>
    </location>
</feature>
<feature type="region of interest" description="Disordered" evidence="8">
    <location>
        <begin position="669"/>
        <end position="723"/>
    </location>
</feature>
<protein>
    <recommendedName>
        <fullName evidence="6">Nonsense-mediated mRNA decay factor</fullName>
    </recommendedName>
</protein>
<dbReference type="PANTHER" id="PTHR15696:SF7">
    <property type="entry name" value="NONSENSE-MEDIATED MRNA DECAY FACTOR"/>
    <property type="match status" value="1"/>
</dbReference>
<keyword evidence="3" id="KW-0963">Cytoplasm</keyword>
<reference evidence="10" key="2">
    <citation type="submission" date="2025-09" db="UniProtKB">
        <authorList>
            <consortium name="Ensembl"/>
        </authorList>
    </citation>
    <scope>IDENTIFICATION</scope>
</reference>
<dbReference type="GO" id="GO:0005737">
    <property type="term" value="C:cytoplasm"/>
    <property type="evidence" value="ECO:0007669"/>
    <property type="project" value="UniProtKB-SubCell"/>
</dbReference>
<evidence type="ECO:0000256" key="7">
    <source>
        <dbReference type="SAM" id="Coils"/>
    </source>
</evidence>
<accession>A0A3Q4BPA8</accession>
<feature type="domain" description="PIN" evidence="9">
    <location>
        <begin position="943"/>
        <end position="1066"/>
    </location>
</feature>
<feature type="compositionally biased region" description="Polar residues" evidence="8">
    <location>
        <begin position="697"/>
        <end position="723"/>
    </location>
</feature>
<feature type="compositionally biased region" description="Acidic residues" evidence="8">
    <location>
        <begin position="490"/>
        <end position="509"/>
    </location>
</feature>
<feature type="compositionally biased region" description="Acidic residues" evidence="8">
    <location>
        <begin position="551"/>
        <end position="568"/>
    </location>
</feature>
<keyword evidence="5 6" id="KW-0539">Nucleus</keyword>
<dbReference type="SUPFAM" id="SSF48452">
    <property type="entry name" value="TPR-like"/>
    <property type="match status" value="1"/>
</dbReference>